<sequence>MHDVIPTILGSDRLLLAVSFACFAVAGATNTILDATSLTLGATALAIAGVYGVALYAKRVSRRTLAQLSLSLWVAFLAISGLHAIGLETVAAAVPGNPETLVLSLTAITWGTLLIASSTTVFLGFREYGAPAGTEATEEQVLEGDTSDYSTR</sequence>
<dbReference type="Proteomes" id="UP000258613">
    <property type="component" value="Chromosome"/>
</dbReference>
<dbReference type="KEGG" id="nag:AArcMg_1314"/>
<reference evidence="3" key="3">
    <citation type="journal article" date="2019" name="Int. J. Syst. Evol. Microbiol.">
        <title>Natronolimnobius sulfurireducens sp. nov. and Halalkaliarchaeum desulfuricum gen. nov., sp. nov., the first sulfur-respiring alkaliphilic haloarchaea from hypersaline alkaline lakes.</title>
        <authorList>
            <person name="Sorokin D.Y."/>
            <person name="Yakimov M."/>
            <person name="Messina E."/>
            <person name="Merkel A.Y."/>
            <person name="Bale N.J."/>
            <person name="Sinninghe Damste J.S."/>
        </authorList>
    </citation>
    <scope>NUCLEOTIDE SEQUENCE</scope>
    <source>
        <strain evidence="3">AArc-Mg</strain>
        <strain evidence="2">AArc1</strain>
    </source>
</reference>
<evidence type="ECO:0000256" key="1">
    <source>
        <dbReference type="SAM" id="Phobius"/>
    </source>
</evidence>
<feature type="transmembrane region" description="Helical" evidence="1">
    <location>
        <begin position="38"/>
        <end position="57"/>
    </location>
</feature>
<dbReference type="AlphaFoldDB" id="A0A346PP85"/>
<dbReference type="EMBL" id="CP027033">
    <property type="protein sequence ID" value="AXR81330.1"/>
    <property type="molecule type" value="Genomic_DNA"/>
</dbReference>
<name>A0A346PP85_9EURY</name>
<dbReference type="Proteomes" id="UP000258707">
    <property type="component" value="Chromosome"/>
</dbReference>
<protein>
    <submittedName>
        <fullName evidence="3">Uncharacterized protein</fullName>
    </submittedName>
</protein>
<reference evidence="4" key="2">
    <citation type="submission" date="2018-02" db="EMBL/GenBank/DDBJ databases">
        <title>Phenotypic and genomic properties of facultatively anaerobic sulfur-reducing natronoarchaea from hypersaline soda lakes.</title>
        <authorList>
            <person name="Sorokin D.Y."/>
            <person name="Kublanov I.V."/>
            <person name="Roman P."/>
            <person name="Sinninghe Damste J.S."/>
            <person name="Golyshin P.N."/>
            <person name="Rojo D."/>
            <person name="Ciordia S."/>
            <person name="Mena M.D.C."/>
            <person name="Ferrer M."/>
            <person name="Messina E."/>
            <person name="Smedile F."/>
            <person name="La Spada G."/>
            <person name="La Cono V."/>
            <person name="Yakimov M.M."/>
        </authorList>
    </citation>
    <scope>NUCLEOTIDE SEQUENCE [LARGE SCALE GENOMIC DNA]</scope>
    <source>
        <strain evidence="4">AArc-Mg</strain>
    </source>
</reference>
<keyword evidence="1" id="KW-1133">Transmembrane helix</keyword>
<dbReference type="EMBL" id="CP024047">
    <property type="protein sequence ID" value="AXR78618.1"/>
    <property type="molecule type" value="Genomic_DNA"/>
</dbReference>
<dbReference type="KEGG" id="nan:AArc1_2303"/>
<evidence type="ECO:0000313" key="5">
    <source>
        <dbReference type="Proteomes" id="UP000258707"/>
    </source>
</evidence>
<evidence type="ECO:0000313" key="2">
    <source>
        <dbReference type="EMBL" id="AXR78618.1"/>
    </source>
</evidence>
<keyword evidence="4" id="KW-1185">Reference proteome</keyword>
<proteinExistence type="predicted"/>
<accession>A0A346PGH3</accession>
<dbReference type="RefSeq" id="WP_186336599.1">
    <property type="nucleotide sequence ID" value="NZ_CP024047.1"/>
</dbReference>
<evidence type="ECO:0000313" key="4">
    <source>
        <dbReference type="Proteomes" id="UP000258613"/>
    </source>
</evidence>
<dbReference type="GeneID" id="37641803"/>
<feature type="transmembrane region" description="Helical" evidence="1">
    <location>
        <begin position="100"/>
        <end position="125"/>
    </location>
</feature>
<gene>
    <name evidence="2" type="ORF">AArc1_2303</name>
    <name evidence="3" type="ORF">AArcMg_1314</name>
</gene>
<organism evidence="3 4">
    <name type="scientific">Natrarchaeobaculum sulfurireducens</name>
    <dbReference type="NCBI Taxonomy" id="2044521"/>
    <lineage>
        <taxon>Archaea</taxon>
        <taxon>Methanobacteriati</taxon>
        <taxon>Methanobacteriota</taxon>
        <taxon>Stenosarchaea group</taxon>
        <taxon>Halobacteria</taxon>
        <taxon>Halobacteriales</taxon>
        <taxon>Natrialbaceae</taxon>
        <taxon>Natrarchaeobaculum</taxon>
    </lineage>
</organism>
<feature type="transmembrane region" description="Helical" evidence="1">
    <location>
        <begin position="69"/>
        <end position="94"/>
    </location>
</feature>
<reference evidence="5" key="1">
    <citation type="submission" date="2017-10" db="EMBL/GenBank/DDBJ databases">
        <title>Phenotypic and genomic properties of facultatively anaerobic sulfur-reducing natronoarchaea from hypersaline soda lakes.</title>
        <authorList>
            <person name="Sorokin D.Y."/>
            <person name="Kublanov I.V."/>
            <person name="Roman P."/>
            <person name="Sinninghe Damste J.S."/>
            <person name="Golyshin P.N."/>
            <person name="Rojo D."/>
            <person name="Ciordia S."/>
            <person name="Mena Md.C."/>
            <person name="Ferrer M."/>
            <person name="Messina E."/>
            <person name="Smedile F."/>
            <person name="La Spada G."/>
            <person name="La Cono V."/>
            <person name="Yakimov M.M."/>
        </authorList>
    </citation>
    <scope>NUCLEOTIDE SEQUENCE [LARGE SCALE GENOMIC DNA]</scope>
    <source>
        <strain evidence="5">AArc1</strain>
    </source>
</reference>
<keyword evidence="1" id="KW-0472">Membrane</keyword>
<evidence type="ECO:0000313" key="3">
    <source>
        <dbReference type="EMBL" id="AXR81330.1"/>
    </source>
</evidence>
<dbReference type="OrthoDB" id="206100at2157"/>
<accession>A0A346PP85</accession>
<keyword evidence="1" id="KW-0812">Transmembrane</keyword>